<keyword evidence="2" id="KW-1185">Reference proteome</keyword>
<evidence type="ECO:0000313" key="2">
    <source>
        <dbReference type="Proteomes" id="UP000054877"/>
    </source>
</evidence>
<gene>
    <name evidence="1" type="ORF">Lspi_1921</name>
</gene>
<evidence type="ECO:0000313" key="1">
    <source>
        <dbReference type="EMBL" id="KTD62071.1"/>
    </source>
</evidence>
<dbReference type="STRING" id="452.Lspi_1921"/>
<dbReference type="OrthoDB" id="5650734at2"/>
<sequence>MHDIQKERIIKRFLQEISTYPPFSFSGHPLKKLSLYKELAQCLDALESTYGDLLDFTKAEEYQEQWDILVDVLQAGLNKTADSPHSLWAVDIQLMHRQAEMWRDHFILNALPQPDYYHRKTYYEAEIQSGDINLLIEKSRQTMIPIIRSFLPEESTFDPANHQDVEGVICALKEQREATVPNSPEAVTLQNQLTLMEDLDKINQLTAISIPAEPAGHLLYCTLTENAGGITRKISLISLASLHKQLNKLHNTKLKTPEDYIQERKNYRLGIEAILKLPKHGDIKEVQREALALNFSRILGLDTTRSSIITHDGNPALFIPFDDIKLLNEFAKGKTYKTGLGFFYSQTYENYSTINPVGSGLQFNMFIDDFGHSLGLFYLCSDTDGIGGYIQNKGLKNSRSLFIFDQVVMPKNKLGLDSRLSLQPVEFIMMHTRHGQGRNRSLIEDSSMASKFDSLMDLLSQENRLCKYVIRTANLHQRRIEWLEKELENASSPEENRRILEELTQIRELKEDALIIKNVIQERIKKIPAIFPQHDDQIDRIEILKTLILEKLLHNPILFTDTGRPYKHPWTYRHNNSVTEIEKKPEDQVFLITFNYTINPQMVEFLKRKGSHSIRLSSYRSLEISYDDLLALTETILYPEMEATLQYDQNYLDQEDLRQISEAYNGYNNKMIIEAIDRYLEIMADDTSPINEKTDMITGTLSTIKDHLNTSKNKGFASHVLKKLHFDIQLRLQRMIPPESMPEQLNSSFTAALKLDRIAEFNEVLIYAIMTGQWDSKTFLSFLKNCMTISAGATNHDEALQKSQEIADLAEKTVLQFNQTLLLQLIKKNKEAKLIDKNNELGKSTSEHIGTGTLFPEEGTLKITSIFLKGCQVLCTEPGDLSEKGINHFKNGL</sequence>
<dbReference type="PATRIC" id="fig|452.5.peg.2109"/>
<dbReference type="EMBL" id="LNYX01000030">
    <property type="protein sequence ID" value="KTD62071.1"/>
    <property type="molecule type" value="Genomic_DNA"/>
</dbReference>
<name>A0A0W0YYW8_LEGSP</name>
<accession>A0A0W0YYW8</accession>
<dbReference type="Proteomes" id="UP000054877">
    <property type="component" value="Unassembled WGS sequence"/>
</dbReference>
<organism evidence="1 2">
    <name type="scientific">Legionella spiritensis</name>
    <dbReference type="NCBI Taxonomy" id="452"/>
    <lineage>
        <taxon>Bacteria</taxon>
        <taxon>Pseudomonadati</taxon>
        <taxon>Pseudomonadota</taxon>
        <taxon>Gammaproteobacteria</taxon>
        <taxon>Legionellales</taxon>
        <taxon>Legionellaceae</taxon>
        <taxon>Legionella</taxon>
    </lineage>
</organism>
<protein>
    <submittedName>
        <fullName evidence="1">Coiled-coil protein</fullName>
    </submittedName>
</protein>
<dbReference type="AlphaFoldDB" id="A0A0W0YYW8"/>
<dbReference type="RefSeq" id="WP_058483841.1">
    <property type="nucleotide sequence ID" value="NZ_CAAAII010000008.1"/>
</dbReference>
<reference evidence="1 2" key="1">
    <citation type="submission" date="2015-11" db="EMBL/GenBank/DDBJ databases">
        <title>Genomic analysis of 38 Legionella species identifies large and diverse effector repertoires.</title>
        <authorList>
            <person name="Burstein D."/>
            <person name="Amaro F."/>
            <person name="Zusman T."/>
            <person name="Lifshitz Z."/>
            <person name="Cohen O."/>
            <person name="Gilbert J.A."/>
            <person name="Pupko T."/>
            <person name="Shuman H.A."/>
            <person name="Segal G."/>
        </authorList>
    </citation>
    <scope>NUCLEOTIDE SEQUENCE [LARGE SCALE GENOMIC DNA]</scope>
    <source>
        <strain evidence="1 2">Mt.St.Helens-9</strain>
    </source>
</reference>
<comment type="caution">
    <text evidence="1">The sequence shown here is derived from an EMBL/GenBank/DDBJ whole genome shotgun (WGS) entry which is preliminary data.</text>
</comment>
<proteinExistence type="predicted"/>